<dbReference type="AlphaFoldDB" id="A0A225VDC1"/>
<reference evidence="2" key="1">
    <citation type="submission" date="2017-03" db="EMBL/GenBank/DDBJ databases">
        <title>Phytopthora megakarya and P. palmivora, two closely related causual agents of cacao black pod achieved similar genome size and gene model numbers by different mechanisms.</title>
        <authorList>
            <person name="Ali S."/>
            <person name="Shao J."/>
            <person name="Larry D.J."/>
            <person name="Kronmiller B."/>
            <person name="Shen D."/>
            <person name="Strem M.D."/>
            <person name="Melnick R.L."/>
            <person name="Guiltinan M.J."/>
            <person name="Tyler B.M."/>
            <person name="Meinhardt L.W."/>
            <person name="Bailey B.A."/>
        </authorList>
    </citation>
    <scope>NUCLEOTIDE SEQUENCE [LARGE SCALE GENOMIC DNA]</scope>
    <source>
        <strain evidence="2">zdho120</strain>
    </source>
</reference>
<dbReference type="Proteomes" id="UP000198211">
    <property type="component" value="Unassembled WGS sequence"/>
</dbReference>
<name>A0A225VDC1_9STRA</name>
<dbReference type="OrthoDB" id="127663at2759"/>
<gene>
    <name evidence="1" type="ORF">PHMEG_00025401</name>
</gene>
<comment type="caution">
    <text evidence="1">The sequence shown here is derived from an EMBL/GenBank/DDBJ whole genome shotgun (WGS) entry which is preliminary data.</text>
</comment>
<evidence type="ECO:0000313" key="1">
    <source>
        <dbReference type="EMBL" id="OWZ02949.1"/>
    </source>
</evidence>
<proteinExistence type="predicted"/>
<dbReference type="EMBL" id="NBNE01005833">
    <property type="protein sequence ID" value="OWZ02949.1"/>
    <property type="molecule type" value="Genomic_DNA"/>
</dbReference>
<sequence length="78" mass="8949">MEWMVEREPKKIVGCLTDALVPDQFRRTVKKELARESNKPLAKDVVAFIKWLRAGCNVYVRWEPRAGPKALPSDKLPA</sequence>
<organism evidence="1 2">
    <name type="scientific">Phytophthora megakarya</name>
    <dbReference type="NCBI Taxonomy" id="4795"/>
    <lineage>
        <taxon>Eukaryota</taxon>
        <taxon>Sar</taxon>
        <taxon>Stramenopiles</taxon>
        <taxon>Oomycota</taxon>
        <taxon>Peronosporomycetes</taxon>
        <taxon>Peronosporales</taxon>
        <taxon>Peronosporaceae</taxon>
        <taxon>Phytophthora</taxon>
    </lineage>
</organism>
<evidence type="ECO:0000313" key="2">
    <source>
        <dbReference type="Proteomes" id="UP000198211"/>
    </source>
</evidence>
<accession>A0A225VDC1</accession>
<protein>
    <submittedName>
        <fullName evidence="1">Uncharacterized protein</fullName>
    </submittedName>
</protein>
<keyword evidence="2" id="KW-1185">Reference proteome</keyword>